<proteinExistence type="predicted"/>
<dbReference type="AlphaFoldDB" id="A0A0D2BZV9"/>
<name>A0A0D2BZV9_9EURO</name>
<evidence type="ECO:0008006" key="3">
    <source>
        <dbReference type="Google" id="ProtNLM"/>
    </source>
</evidence>
<accession>A0A0D2BZV9</accession>
<gene>
    <name evidence="1" type="ORF">PV06_06459</name>
</gene>
<reference evidence="1 2" key="1">
    <citation type="submission" date="2015-01" db="EMBL/GenBank/DDBJ databases">
        <title>The Genome Sequence of Exophiala oligosperma CBS72588.</title>
        <authorList>
            <consortium name="The Broad Institute Genomics Platform"/>
            <person name="Cuomo C."/>
            <person name="de Hoog S."/>
            <person name="Gorbushina A."/>
            <person name="Stielow B."/>
            <person name="Teixiera M."/>
            <person name="Abouelleil A."/>
            <person name="Chapman S.B."/>
            <person name="Priest M."/>
            <person name="Young S.K."/>
            <person name="Wortman J."/>
            <person name="Nusbaum C."/>
            <person name="Birren B."/>
        </authorList>
    </citation>
    <scope>NUCLEOTIDE SEQUENCE [LARGE SCALE GENOMIC DNA]</scope>
    <source>
        <strain evidence="1 2">CBS 72588</strain>
    </source>
</reference>
<keyword evidence="2" id="KW-1185">Reference proteome</keyword>
<dbReference type="EMBL" id="KN847336">
    <property type="protein sequence ID" value="KIW42967.1"/>
    <property type="molecule type" value="Genomic_DNA"/>
</dbReference>
<dbReference type="VEuPathDB" id="FungiDB:PV06_06459"/>
<sequence length="427" mass="46977">MALRFVVASSGSENRALNEVPTFLTDDEILGIVYFTSHGDIDGLFEAVIEIRLTGHVNTSILWAENGVPNTDTRSLGYRQKIVDVVQRYDVRRRLHSPSPCSIDICHFQIPLALIAAPDDNSHADRCDNRGQLPSSLEQRTSTALDWKSSAPKTTASVSYTLNADLWRGNVLLVSHSQKVRIFNCSEIAPPLCLGDFGKEYSNCQEIVMRKKLIHKIGKMSIKATQPDALIFSGPDASATTKVLLQLRLQTIYDPGEGCESGVFEAAIKWRLRSSTFVCMHMQAATPTIGQLTRSPSMGCIKTSSATHHLKMMWSDWRPTNSADPDSREWTATYPLWLSIKSSPALPPTFSLPYLSMRYSIAIEISISGQWHSKATLTLPVQVTYQSKAIPSQCLLQSSQSCTTEGPIGGVALSASTNGQELPPYLA</sequence>
<dbReference type="RefSeq" id="XP_016263183.1">
    <property type="nucleotide sequence ID" value="XM_016407579.1"/>
</dbReference>
<protein>
    <recommendedName>
        <fullName evidence="3">Arrestin-like N-terminal domain-containing protein</fullName>
    </recommendedName>
</protein>
<dbReference type="OrthoDB" id="4417529at2759"/>
<evidence type="ECO:0000313" key="1">
    <source>
        <dbReference type="EMBL" id="KIW42967.1"/>
    </source>
</evidence>
<evidence type="ECO:0000313" key="2">
    <source>
        <dbReference type="Proteomes" id="UP000053342"/>
    </source>
</evidence>
<dbReference type="Proteomes" id="UP000053342">
    <property type="component" value="Unassembled WGS sequence"/>
</dbReference>
<dbReference type="GeneID" id="27358533"/>
<dbReference type="HOGENOM" id="CLU_051202_0_0_1"/>
<organism evidence="1 2">
    <name type="scientific">Exophiala oligosperma</name>
    <dbReference type="NCBI Taxonomy" id="215243"/>
    <lineage>
        <taxon>Eukaryota</taxon>
        <taxon>Fungi</taxon>
        <taxon>Dikarya</taxon>
        <taxon>Ascomycota</taxon>
        <taxon>Pezizomycotina</taxon>
        <taxon>Eurotiomycetes</taxon>
        <taxon>Chaetothyriomycetidae</taxon>
        <taxon>Chaetothyriales</taxon>
        <taxon>Herpotrichiellaceae</taxon>
        <taxon>Exophiala</taxon>
    </lineage>
</organism>